<dbReference type="PANTHER" id="PTHR46112">
    <property type="entry name" value="AMINOPEPTIDASE"/>
    <property type="match status" value="1"/>
</dbReference>
<evidence type="ECO:0000259" key="5">
    <source>
        <dbReference type="Pfam" id="PF00557"/>
    </source>
</evidence>
<evidence type="ECO:0000256" key="3">
    <source>
        <dbReference type="ARBA" id="ARBA00022723"/>
    </source>
</evidence>
<keyword evidence="8" id="KW-1185">Reference proteome</keyword>
<dbReference type="AlphaFoldDB" id="A0A1B1Z5V6"/>
<evidence type="ECO:0000256" key="1">
    <source>
        <dbReference type="ARBA" id="ARBA00001936"/>
    </source>
</evidence>
<evidence type="ECO:0000256" key="4">
    <source>
        <dbReference type="ARBA" id="ARBA00022801"/>
    </source>
</evidence>
<reference evidence="7 8" key="1">
    <citation type="submission" date="2016-08" db="EMBL/GenBank/DDBJ databases">
        <title>Complete genome sequence of Fictibacillus arsenicus G25-54, a strain with toxicity to nematodes and a potential arsenic-resistance activity.</title>
        <authorList>
            <person name="Zheng Z."/>
        </authorList>
    </citation>
    <scope>NUCLEOTIDE SEQUENCE [LARGE SCALE GENOMIC DNA]</scope>
    <source>
        <strain evidence="7 8">G25-54</strain>
    </source>
</reference>
<dbReference type="PANTHER" id="PTHR46112:SF3">
    <property type="entry name" value="AMINOPEPTIDASE YPDF"/>
    <property type="match status" value="1"/>
</dbReference>
<dbReference type="GO" id="GO:0008235">
    <property type="term" value="F:metalloexopeptidase activity"/>
    <property type="evidence" value="ECO:0007669"/>
    <property type="project" value="UniProtKB-ARBA"/>
</dbReference>
<evidence type="ECO:0000259" key="6">
    <source>
        <dbReference type="Pfam" id="PF01321"/>
    </source>
</evidence>
<gene>
    <name evidence="7" type="ORF">ABE41_012620</name>
</gene>
<dbReference type="OrthoDB" id="9806388at2"/>
<dbReference type="PROSITE" id="PS00491">
    <property type="entry name" value="PROLINE_PEPTIDASE"/>
    <property type="match status" value="1"/>
</dbReference>
<dbReference type="InterPro" id="IPR050659">
    <property type="entry name" value="Peptidase_M24B"/>
</dbReference>
<protein>
    <submittedName>
        <fullName evidence="7">Xaa-Pro dipeptidase</fullName>
    </submittedName>
</protein>
<dbReference type="InterPro" id="IPR036005">
    <property type="entry name" value="Creatinase/aminopeptidase-like"/>
</dbReference>
<evidence type="ECO:0000313" key="8">
    <source>
        <dbReference type="Proteomes" id="UP000077412"/>
    </source>
</evidence>
<accession>A0A1B1Z5V6</accession>
<proteinExistence type="inferred from homology"/>
<feature type="domain" description="Creatinase N-terminal" evidence="6">
    <location>
        <begin position="3"/>
        <end position="130"/>
    </location>
</feature>
<dbReference type="Gene3D" id="3.40.350.10">
    <property type="entry name" value="Creatinase/prolidase N-terminal domain"/>
    <property type="match status" value="1"/>
</dbReference>
<dbReference type="SUPFAM" id="SSF55920">
    <property type="entry name" value="Creatinase/aminopeptidase"/>
    <property type="match status" value="1"/>
</dbReference>
<evidence type="ECO:0000313" key="7">
    <source>
        <dbReference type="EMBL" id="ANX12857.1"/>
    </source>
</evidence>
<keyword evidence="3" id="KW-0479">Metal-binding</keyword>
<dbReference type="Gene3D" id="3.90.230.10">
    <property type="entry name" value="Creatinase/methionine aminopeptidase superfamily"/>
    <property type="match status" value="1"/>
</dbReference>
<dbReference type="CDD" id="cd01092">
    <property type="entry name" value="APP-like"/>
    <property type="match status" value="1"/>
</dbReference>
<name>A0A1B1Z5V6_9BACL</name>
<dbReference type="GO" id="GO:0004177">
    <property type="term" value="F:aminopeptidase activity"/>
    <property type="evidence" value="ECO:0007669"/>
    <property type="project" value="UniProtKB-ARBA"/>
</dbReference>
<dbReference type="GO" id="GO:0046872">
    <property type="term" value="F:metal ion binding"/>
    <property type="evidence" value="ECO:0007669"/>
    <property type="project" value="UniProtKB-KW"/>
</dbReference>
<dbReference type="InterPro" id="IPR029149">
    <property type="entry name" value="Creatin/AminoP/Spt16_N"/>
</dbReference>
<dbReference type="EMBL" id="CP016761">
    <property type="protein sequence ID" value="ANX12857.1"/>
    <property type="molecule type" value="Genomic_DNA"/>
</dbReference>
<dbReference type="Proteomes" id="UP000077412">
    <property type="component" value="Chromosome"/>
</dbReference>
<dbReference type="Pfam" id="PF00557">
    <property type="entry name" value="Peptidase_M24"/>
    <property type="match status" value="1"/>
</dbReference>
<dbReference type="InterPro" id="IPR000587">
    <property type="entry name" value="Creatinase_N"/>
</dbReference>
<comment type="similarity">
    <text evidence="2">Belongs to the peptidase M24B family.</text>
</comment>
<dbReference type="InterPro" id="IPR000994">
    <property type="entry name" value="Pept_M24"/>
</dbReference>
<feature type="domain" description="Peptidase M24" evidence="5">
    <location>
        <begin position="139"/>
        <end position="340"/>
    </location>
</feature>
<organism evidence="7 8">
    <name type="scientific">Fictibacillus arsenicus</name>
    <dbReference type="NCBI Taxonomy" id="255247"/>
    <lineage>
        <taxon>Bacteria</taxon>
        <taxon>Bacillati</taxon>
        <taxon>Bacillota</taxon>
        <taxon>Bacilli</taxon>
        <taxon>Bacillales</taxon>
        <taxon>Fictibacillaceae</taxon>
        <taxon>Fictibacillus</taxon>
    </lineage>
</organism>
<dbReference type="FunFam" id="3.90.230.10:FF:000014">
    <property type="entry name" value="Aminopeptidase P family protein"/>
    <property type="match status" value="1"/>
</dbReference>
<dbReference type="RefSeq" id="WP_066290839.1">
    <property type="nucleotide sequence ID" value="NZ_CP016761.1"/>
</dbReference>
<comment type="cofactor">
    <cofactor evidence="1">
        <name>Mn(2+)</name>
        <dbReference type="ChEBI" id="CHEBI:29035"/>
    </cofactor>
</comment>
<dbReference type="PRINTS" id="PR00599">
    <property type="entry name" value="MAPEPTIDASE"/>
</dbReference>
<dbReference type="InterPro" id="IPR001714">
    <property type="entry name" value="Pept_M24_MAP"/>
</dbReference>
<dbReference type="STRING" id="255247.ABE41_012620"/>
<dbReference type="InterPro" id="IPR001131">
    <property type="entry name" value="Peptidase_M24B_aminopep-P_CS"/>
</dbReference>
<sequence length="357" mass="39040">MDRVERARQLFESFDIDALLVTSSSNRFYLSGFKGSSGVLLITKNDAILVTDFRYKTQAAEQAKGYRVVMHTAPIPEEVAKLANELSIKKLGFEQDDVTFSTYRTYDNQLNKAETKLVPVTGLVEKLRLIKDESEIKIVKDAASIADAAFSHIIEFIRPGLTEREVSNELEFFMRKNGAISSSFDIIVASGYRSALPHGVASDKTIETGELVTLDFGAYYKGYCSDITRTVAIGNVSDELKEIYQVVYDAQMLGMKGIKPGMTGKEADALTRDYIASKGYGDYFGHSTGHGIGLDVHEGPALSVKSDTVLEPGMLVTVEPGIYISGLGGVRIEDDALITKDGNESLTHSTKSLITIS</sequence>
<dbReference type="KEGG" id="far:ABE41_012620"/>
<evidence type="ECO:0000256" key="2">
    <source>
        <dbReference type="ARBA" id="ARBA00008766"/>
    </source>
</evidence>
<dbReference type="Pfam" id="PF01321">
    <property type="entry name" value="Creatinase_N"/>
    <property type="match status" value="1"/>
</dbReference>
<keyword evidence="4" id="KW-0378">Hydrolase</keyword>
<dbReference type="SUPFAM" id="SSF53092">
    <property type="entry name" value="Creatinase/prolidase N-terminal domain"/>
    <property type="match status" value="1"/>
</dbReference>